<name>A0A0S4ILI0_BODSA</name>
<reference evidence="3" key="1">
    <citation type="submission" date="2015-09" db="EMBL/GenBank/DDBJ databases">
        <authorList>
            <consortium name="Pathogen Informatics"/>
        </authorList>
    </citation>
    <scope>NUCLEOTIDE SEQUENCE [LARGE SCALE GENOMIC DNA]</scope>
    <source>
        <strain evidence="3">Lake Konstanz</strain>
    </source>
</reference>
<feature type="region of interest" description="Disordered" evidence="1">
    <location>
        <begin position="1"/>
        <end position="31"/>
    </location>
</feature>
<evidence type="ECO:0000313" key="3">
    <source>
        <dbReference type="Proteomes" id="UP000051952"/>
    </source>
</evidence>
<dbReference type="EMBL" id="CYKH01000075">
    <property type="protein sequence ID" value="CUE69321.1"/>
    <property type="molecule type" value="Genomic_DNA"/>
</dbReference>
<dbReference type="Proteomes" id="UP000051952">
    <property type="component" value="Unassembled WGS sequence"/>
</dbReference>
<evidence type="ECO:0000313" key="2">
    <source>
        <dbReference type="EMBL" id="CUE69321.1"/>
    </source>
</evidence>
<sequence>QRVSSRSPRRAQRRKRAQCKQQHRPLPLLGRRRCAAHARGTENRHEHLRIRSIHCRKGCSESDSSCHNANSRHRITSRDNNTPTGDALESVVCDVELGVVPPHGGSVNTKVFMVTMKVAALSSATKALRKKEAGAQTRTKDAEHDTPAPHTEAAAVIPGNVKLPVRRELFCTSRIHKRGYALGGGNDPDKSLKLSDRIVNLNENVVGIAPTKELLLNTKPVRLVMLDAHVEGIVPISLLFAAEMEVIVAFHSAYAFGSGPINKLSSTSIDVTLSQELYSVGSEPSIELLLNLLMLLFHAAYAGGRV</sequence>
<feature type="compositionally biased region" description="Basic residues" evidence="1">
    <location>
        <begin position="7"/>
        <end position="23"/>
    </location>
</feature>
<keyword evidence="3" id="KW-1185">Reference proteome</keyword>
<organism evidence="2 3">
    <name type="scientific">Bodo saltans</name>
    <name type="common">Flagellated protozoan</name>
    <dbReference type="NCBI Taxonomy" id="75058"/>
    <lineage>
        <taxon>Eukaryota</taxon>
        <taxon>Discoba</taxon>
        <taxon>Euglenozoa</taxon>
        <taxon>Kinetoplastea</taxon>
        <taxon>Metakinetoplastina</taxon>
        <taxon>Eubodonida</taxon>
        <taxon>Bodonidae</taxon>
        <taxon>Bodo</taxon>
    </lineage>
</organism>
<proteinExistence type="predicted"/>
<protein>
    <submittedName>
        <fullName evidence="2">Uncharacterized protein</fullName>
    </submittedName>
</protein>
<feature type="non-terminal residue" evidence="2">
    <location>
        <position position="306"/>
    </location>
</feature>
<dbReference type="VEuPathDB" id="TriTrypDB:BSAL_52000c"/>
<gene>
    <name evidence="2" type="ORF">BSAL_52000c</name>
</gene>
<feature type="region of interest" description="Disordered" evidence="1">
    <location>
        <begin position="130"/>
        <end position="151"/>
    </location>
</feature>
<feature type="non-terminal residue" evidence="2">
    <location>
        <position position="1"/>
    </location>
</feature>
<evidence type="ECO:0000256" key="1">
    <source>
        <dbReference type="SAM" id="MobiDB-lite"/>
    </source>
</evidence>
<feature type="compositionally biased region" description="Basic and acidic residues" evidence="1">
    <location>
        <begin position="130"/>
        <end position="147"/>
    </location>
</feature>
<feature type="region of interest" description="Disordered" evidence="1">
    <location>
        <begin position="58"/>
        <end position="83"/>
    </location>
</feature>
<dbReference type="AlphaFoldDB" id="A0A0S4ILI0"/>
<accession>A0A0S4ILI0</accession>